<dbReference type="PANTHER" id="PTHR12110:SF41">
    <property type="entry name" value="INOSOSE DEHYDRATASE"/>
    <property type="match status" value="1"/>
</dbReference>
<evidence type="ECO:0000313" key="2">
    <source>
        <dbReference type="EMBL" id="KUN78090.1"/>
    </source>
</evidence>
<dbReference type="Pfam" id="PF01261">
    <property type="entry name" value="AP_endonuc_2"/>
    <property type="match status" value="1"/>
</dbReference>
<sequence length="265" mass="28252">MRPGTLAVQLYSVIDALGADRPGTLARLAGLGFRYVEPFALGLWNTPPDELAASARALRVDLDEAGLGVGSAHIAVSADSQASAIETCRILGTDTAFVPIPWLVEGFDERSLETHDGVRAFAGRLNAAARQLAGAGIRLGYHNHHFEWARLPGGAHAFDLLWDLLDPEILAEVDVYWAAVAGQDPVDVLERLGQRAVTAHLKDGPAALDAPQTPIGTGDIDIPAALRAGSHLRWHITEIDRTEADRFELLAANREALLAGGLTIS</sequence>
<organism evidence="2 3">
    <name type="scientific">Streptomyces griseoruber</name>
    <dbReference type="NCBI Taxonomy" id="1943"/>
    <lineage>
        <taxon>Bacteria</taxon>
        <taxon>Bacillati</taxon>
        <taxon>Actinomycetota</taxon>
        <taxon>Actinomycetes</taxon>
        <taxon>Kitasatosporales</taxon>
        <taxon>Streptomycetaceae</taxon>
        <taxon>Streptomyces</taxon>
    </lineage>
</organism>
<dbReference type="SUPFAM" id="SSF51658">
    <property type="entry name" value="Xylose isomerase-like"/>
    <property type="match status" value="1"/>
</dbReference>
<dbReference type="OrthoDB" id="5182842at2"/>
<accession>A0A117R983</accession>
<dbReference type="InterPro" id="IPR013022">
    <property type="entry name" value="Xyl_isomerase-like_TIM-brl"/>
</dbReference>
<evidence type="ECO:0000259" key="1">
    <source>
        <dbReference type="Pfam" id="PF01261"/>
    </source>
</evidence>
<protein>
    <recommendedName>
        <fullName evidence="1">Xylose isomerase-like TIM barrel domain-containing protein</fullName>
    </recommendedName>
</protein>
<gene>
    <name evidence="2" type="ORF">AQJ64_31965</name>
</gene>
<dbReference type="AlphaFoldDB" id="A0A117R983"/>
<dbReference type="Proteomes" id="UP000052982">
    <property type="component" value="Unassembled WGS sequence"/>
</dbReference>
<comment type="caution">
    <text evidence="2">The sequence shown here is derived from an EMBL/GenBank/DDBJ whole genome shotgun (WGS) entry which is preliminary data.</text>
</comment>
<dbReference type="PANTHER" id="PTHR12110">
    <property type="entry name" value="HYDROXYPYRUVATE ISOMERASE"/>
    <property type="match status" value="1"/>
</dbReference>
<keyword evidence="3" id="KW-1185">Reference proteome</keyword>
<dbReference type="InterPro" id="IPR036237">
    <property type="entry name" value="Xyl_isomerase-like_sf"/>
</dbReference>
<feature type="domain" description="Xylose isomerase-like TIM barrel" evidence="1">
    <location>
        <begin position="26"/>
        <end position="228"/>
    </location>
</feature>
<evidence type="ECO:0000313" key="3">
    <source>
        <dbReference type="Proteomes" id="UP000052982"/>
    </source>
</evidence>
<dbReference type="EMBL" id="LMWW01000054">
    <property type="protein sequence ID" value="KUN78090.1"/>
    <property type="molecule type" value="Genomic_DNA"/>
</dbReference>
<proteinExistence type="predicted"/>
<dbReference type="InterPro" id="IPR050312">
    <property type="entry name" value="IolE/XylAMocC-like"/>
</dbReference>
<dbReference type="RefSeq" id="WP_059203215.1">
    <property type="nucleotide sequence ID" value="NZ_KQ948777.1"/>
</dbReference>
<dbReference type="STRING" id="1943.AQJ64_31965"/>
<dbReference type="Gene3D" id="3.20.20.150">
    <property type="entry name" value="Divalent-metal-dependent TIM barrel enzymes"/>
    <property type="match status" value="1"/>
</dbReference>
<name>A0A117R983_9ACTN</name>
<reference evidence="2 3" key="1">
    <citation type="submission" date="2015-10" db="EMBL/GenBank/DDBJ databases">
        <title>Draft genome sequence of Streptomyces griseoruber DSM 40281, type strain for the species Streptomyces griseoruber.</title>
        <authorList>
            <person name="Ruckert C."/>
            <person name="Winkler A."/>
            <person name="Kalinowski J."/>
            <person name="Kampfer P."/>
            <person name="Glaeser S."/>
        </authorList>
    </citation>
    <scope>NUCLEOTIDE SEQUENCE [LARGE SCALE GENOMIC DNA]</scope>
    <source>
        <strain evidence="2 3">DSM 40281</strain>
    </source>
</reference>